<protein>
    <submittedName>
        <fullName evidence="2">Uncharacterized protein</fullName>
    </submittedName>
</protein>
<dbReference type="PATRIC" id="fig|1125718.3.peg.838"/>
<evidence type="ECO:0000313" key="2">
    <source>
        <dbReference type="EMBL" id="EJF46542.1"/>
    </source>
</evidence>
<dbReference type="Proteomes" id="UP000002941">
    <property type="component" value="Unassembled WGS sequence"/>
</dbReference>
<comment type="caution">
    <text evidence="2">The sequence shown here is derived from an EMBL/GenBank/DDBJ whole genome shotgun (WGS) entry which is preliminary data.</text>
</comment>
<dbReference type="RefSeq" id="WP_008730556.1">
    <property type="nucleotide sequence ID" value="NZ_AKFT01000057.1"/>
</dbReference>
<gene>
    <name evidence="2" type="ORF">HMPREF1318_1957</name>
</gene>
<reference evidence="2 3" key="1">
    <citation type="submission" date="2012-05" db="EMBL/GenBank/DDBJ databases">
        <authorList>
            <person name="Harkins D.M."/>
            <person name="Madupu R."/>
            <person name="Durkin A.S."/>
            <person name="Torralba M."/>
            <person name="Methe B."/>
            <person name="Sutton G.G."/>
            <person name="Nelson K.E."/>
        </authorList>
    </citation>
    <scope>NUCLEOTIDE SEQUENCE [LARGE SCALE GENOMIC DNA]</scope>
    <source>
        <strain evidence="2 3">F0489</strain>
    </source>
</reference>
<organism evidence="2 3">
    <name type="scientific">Actinomyces massiliensis F0489</name>
    <dbReference type="NCBI Taxonomy" id="1125718"/>
    <lineage>
        <taxon>Bacteria</taxon>
        <taxon>Bacillati</taxon>
        <taxon>Actinomycetota</taxon>
        <taxon>Actinomycetes</taxon>
        <taxon>Actinomycetales</taxon>
        <taxon>Actinomycetaceae</taxon>
        <taxon>Actinomyces</taxon>
    </lineage>
</organism>
<dbReference type="EMBL" id="AKFT01000057">
    <property type="protein sequence ID" value="EJF46542.1"/>
    <property type="molecule type" value="Genomic_DNA"/>
</dbReference>
<keyword evidence="3" id="KW-1185">Reference proteome</keyword>
<name>J0NP36_9ACTO</name>
<keyword evidence="1" id="KW-1133">Transmembrane helix</keyword>
<dbReference type="AlphaFoldDB" id="J0NP36"/>
<accession>J0NP36</accession>
<sequence length="205" mass="21915">MGANETADRADAANVSRIKNGSALASAGARPHFDARHHDRLLIVLTAILILIAAAGLVLFGIGTADPNHPAHPQAVEDLLPVRTYLRPAASWAVLVVVLLASACLAAIWFIRILSGVRRRIMRLILGGLLLGGAFVAFPVLLFPLVMTLDVGTEVSAGQPMYDENTGPDEVTVAWSTFLSDAQESVVFRTHGPWLMTPVRLGPVR</sequence>
<evidence type="ECO:0000313" key="3">
    <source>
        <dbReference type="Proteomes" id="UP000002941"/>
    </source>
</evidence>
<keyword evidence="1" id="KW-0472">Membrane</keyword>
<keyword evidence="1" id="KW-0812">Transmembrane</keyword>
<feature type="transmembrane region" description="Helical" evidence="1">
    <location>
        <begin position="89"/>
        <end position="112"/>
    </location>
</feature>
<proteinExistence type="predicted"/>
<evidence type="ECO:0000256" key="1">
    <source>
        <dbReference type="SAM" id="Phobius"/>
    </source>
</evidence>
<feature type="transmembrane region" description="Helical" evidence="1">
    <location>
        <begin position="124"/>
        <end position="146"/>
    </location>
</feature>
<feature type="transmembrane region" description="Helical" evidence="1">
    <location>
        <begin position="41"/>
        <end position="62"/>
    </location>
</feature>